<organism evidence="1">
    <name type="scientific">marine metagenome</name>
    <dbReference type="NCBI Taxonomy" id="408172"/>
    <lineage>
        <taxon>unclassified sequences</taxon>
        <taxon>metagenomes</taxon>
        <taxon>ecological metagenomes</taxon>
    </lineage>
</organism>
<gene>
    <name evidence="1" type="ORF">METZ01_LOCUS146370</name>
</gene>
<feature type="non-terminal residue" evidence="1">
    <location>
        <position position="1"/>
    </location>
</feature>
<dbReference type="EMBL" id="UINC01022913">
    <property type="protein sequence ID" value="SVA93516.1"/>
    <property type="molecule type" value="Genomic_DNA"/>
</dbReference>
<proteinExistence type="predicted"/>
<name>A0A381ZW63_9ZZZZ</name>
<feature type="non-terminal residue" evidence="1">
    <location>
        <position position="38"/>
    </location>
</feature>
<accession>A0A381ZW63</accession>
<sequence length="38" mass="4640">KGKNDGKRQRQRVGVKLLLFNNYHFFWVHYCHLLHCAL</sequence>
<dbReference type="AlphaFoldDB" id="A0A381ZW63"/>
<evidence type="ECO:0000313" key="1">
    <source>
        <dbReference type="EMBL" id="SVA93516.1"/>
    </source>
</evidence>
<protein>
    <submittedName>
        <fullName evidence="1">Uncharacterized protein</fullName>
    </submittedName>
</protein>
<reference evidence="1" key="1">
    <citation type="submission" date="2018-05" db="EMBL/GenBank/DDBJ databases">
        <authorList>
            <person name="Lanie J.A."/>
            <person name="Ng W.-L."/>
            <person name="Kazmierczak K.M."/>
            <person name="Andrzejewski T.M."/>
            <person name="Davidsen T.M."/>
            <person name="Wayne K.J."/>
            <person name="Tettelin H."/>
            <person name="Glass J.I."/>
            <person name="Rusch D."/>
            <person name="Podicherti R."/>
            <person name="Tsui H.-C.T."/>
            <person name="Winkler M.E."/>
        </authorList>
    </citation>
    <scope>NUCLEOTIDE SEQUENCE</scope>
</reference>